<name>A0A438CAW4_VITVI</name>
<evidence type="ECO:0000256" key="1">
    <source>
        <dbReference type="SAM" id="MobiDB-lite"/>
    </source>
</evidence>
<reference evidence="2 3" key="1">
    <citation type="journal article" date="2018" name="PLoS Genet.">
        <title>Population sequencing reveals clonal diversity and ancestral inbreeding in the grapevine cultivar Chardonnay.</title>
        <authorList>
            <person name="Roach M.J."/>
            <person name="Johnson D.L."/>
            <person name="Bohlmann J."/>
            <person name="van Vuuren H.J."/>
            <person name="Jones S.J."/>
            <person name="Pretorius I.S."/>
            <person name="Schmidt S.A."/>
            <person name="Borneman A.R."/>
        </authorList>
    </citation>
    <scope>NUCLEOTIDE SEQUENCE [LARGE SCALE GENOMIC DNA]</scope>
    <source>
        <strain evidence="3">cv. Chardonnay</strain>
        <tissue evidence="2">Leaf</tissue>
    </source>
</reference>
<gene>
    <name evidence="2" type="ORF">CK203_110619</name>
</gene>
<evidence type="ECO:0000313" key="3">
    <source>
        <dbReference type="Proteomes" id="UP000288805"/>
    </source>
</evidence>
<protein>
    <submittedName>
        <fullName evidence="2">Uncharacterized protein</fullName>
    </submittedName>
</protein>
<evidence type="ECO:0000313" key="2">
    <source>
        <dbReference type="EMBL" id="RVW20395.1"/>
    </source>
</evidence>
<proteinExistence type="predicted"/>
<dbReference type="EMBL" id="QGNW01002370">
    <property type="protein sequence ID" value="RVW20395.1"/>
    <property type="molecule type" value="Genomic_DNA"/>
</dbReference>
<dbReference type="AlphaFoldDB" id="A0A438CAW4"/>
<accession>A0A438CAW4</accession>
<feature type="region of interest" description="Disordered" evidence="1">
    <location>
        <begin position="73"/>
        <end position="101"/>
    </location>
</feature>
<dbReference type="Proteomes" id="UP000288805">
    <property type="component" value="Unassembled WGS sequence"/>
</dbReference>
<organism evidence="2 3">
    <name type="scientific">Vitis vinifera</name>
    <name type="common">Grape</name>
    <dbReference type="NCBI Taxonomy" id="29760"/>
    <lineage>
        <taxon>Eukaryota</taxon>
        <taxon>Viridiplantae</taxon>
        <taxon>Streptophyta</taxon>
        <taxon>Embryophyta</taxon>
        <taxon>Tracheophyta</taxon>
        <taxon>Spermatophyta</taxon>
        <taxon>Magnoliopsida</taxon>
        <taxon>eudicotyledons</taxon>
        <taxon>Gunneridae</taxon>
        <taxon>Pentapetalae</taxon>
        <taxon>rosids</taxon>
        <taxon>Vitales</taxon>
        <taxon>Vitaceae</taxon>
        <taxon>Viteae</taxon>
        <taxon>Vitis</taxon>
    </lineage>
</organism>
<comment type="caution">
    <text evidence="2">The sequence shown here is derived from an EMBL/GenBank/DDBJ whole genome shotgun (WGS) entry which is preliminary data.</text>
</comment>
<feature type="compositionally biased region" description="Polar residues" evidence="1">
    <location>
        <begin position="75"/>
        <end position="91"/>
    </location>
</feature>
<sequence length="101" mass="11323">MVLLFKTLNAMHDALFRKMRDIRAWQDQHSIILDQHTTILSQIQQHLGLPPPQTDIPGTLELRAPAEEMIPAEETVTTDVPPQATHETTPEPSCPLENPAP</sequence>